<dbReference type="InterPro" id="IPR020449">
    <property type="entry name" value="Tscrpt_reg_AraC-type_HTH"/>
</dbReference>
<feature type="coiled-coil region" evidence="7">
    <location>
        <begin position="114"/>
        <end position="147"/>
    </location>
</feature>
<proteinExistence type="predicted"/>
<dbReference type="Gene3D" id="3.40.50.2300">
    <property type="match status" value="1"/>
</dbReference>
<gene>
    <name evidence="10" type="primary">degU</name>
    <name evidence="10" type="ORF">BEI61_05039</name>
</gene>
<dbReference type="GO" id="GO:0043565">
    <property type="term" value="F:sequence-specific DNA binding"/>
    <property type="evidence" value="ECO:0007669"/>
    <property type="project" value="InterPro"/>
</dbReference>
<dbReference type="Gene3D" id="1.10.10.60">
    <property type="entry name" value="Homeodomain-like"/>
    <property type="match status" value="2"/>
</dbReference>
<dbReference type="AlphaFoldDB" id="A0A1E3A635"/>
<name>A0A1E3A635_9FIRM</name>
<dbReference type="SMART" id="SM00342">
    <property type="entry name" value="HTH_ARAC"/>
    <property type="match status" value="1"/>
</dbReference>
<dbReference type="PANTHER" id="PTHR43280">
    <property type="entry name" value="ARAC-FAMILY TRANSCRIPTIONAL REGULATOR"/>
    <property type="match status" value="1"/>
</dbReference>
<dbReference type="EMBL" id="MCGH01000003">
    <property type="protein sequence ID" value="ODM04235.1"/>
    <property type="molecule type" value="Genomic_DNA"/>
</dbReference>
<dbReference type="SMART" id="SM00448">
    <property type="entry name" value="REC"/>
    <property type="match status" value="1"/>
</dbReference>
<accession>A0A1E3A635</accession>
<dbReference type="InterPro" id="IPR018060">
    <property type="entry name" value="HTH_AraC"/>
</dbReference>
<sequence length="513" mass="59760">MKILIVDDEQIMRNGLRVTVDWESYGFEIIDAVANGKRAIQVCEEKAVPDIVITDIRMPVMDGLELTKELTTRYPHTKIIIISAYDDFKYAQQAIGLGASEYILKADLDCDALLAVLIKMKEQIEQQRSAEKEQQKVNGLMEQLQDNFLLRLLSTPCYEGDVQRKIRELDMELLPENLYMIQFWSDIRDREEIKVILERSGLHHGYWLASSKNHYILIANGDEKQEKGRIPAGLEQIRELCGGNIYCSGPFDGFGQIYMKNKDMRPVMEFYNFYDRKGVFYYKDGMPEAGELNYSRNLSEFLLLLEGNYLKEARQLIIEILMDFANKMYNPEDIYELTGILCDMAREKAKEIYRLSCCAEEIPHWEGSDGMMIKQRIRRYKKLVELTEASEGYFRSLFDYMEKYLYHYDKIVSQAVRYMNEHLEEDISLKAVADVIYCSAPYLSSLFKKETGSNFSEYLVNMRIRRAQNLLLSTKLPVSEIAQKVGIANCSYFIRVFARITGVTPVKYRNREQ</sequence>
<dbReference type="InterPro" id="IPR011006">
    <property type="entry name" value="CheY-like_superfamily"/>
</dbReference>
<keyword evidence="6" id="KW-0597">Phosphoprotein</keyword>
<dbReference type="CDD" id="cd17536">
    <property type="entry name" value="REC_YesN-like"/>
    <property type="match status" value="1"/>
</dbReference>
<reference evidence="10 11" key="1">
    <citation type="submission" date="2016-07" db="EMBL/GenBank/DDBJ databases">
        <title>Characterization of isolates of Eisenbergiella tayi derived from blood cultures, using whole genome sequencing.</title>
        <authorList>
            <person name="Burdz T."/>
            <person name="Wiebe D."/>
            <person name="Huynh C."/>
            <person name="Bernard K."/>
        </authorList>
    </citation>
    <scope>NUCLEOTIDE SEQUENCE [LARGE SCALE GENOMIC DNA]</scope>
    <source>
        <strain evidence="10 11">NML 110608</strain>
    </source>
</reference>
<feature type="modified residue" description="4-aspartylphosphate" evidence="6">
    <location>
        <position position="55"/>
    </location>
</feature>
<evidence type="ECO:0000259" key="9">
    <source>
        <dbReference type="PROSITE" id="PS50110"/>
    </source>
</evidence>
<protein>
    <recommendedName>
        <fullName evidence="1">Stage 0 sporulation protein A homolog</fullName>
    </recommendedName>
</protein>
<dbReference type="PRINTS" id="PR00032">
    <property type="entry name" value="HTHARAC"/>
</dbReference>
<dbReference type="PROSITE" id="PS50110">
    <property type="entry name" value="RESPONSE_REGULATORY"/>
    <property type="match status" value="1"/>
</dbReference>
<dbReference type="GO" id="GO:0000160">
    <property type="term" value="P:phosphorelay signal transduction system"/>
    <property type="evidence" value="ECO:0007669"/>
    <property type="project" value="InterPro"/>
</dbReference>
<feature type="domain" description="HTH araC/xylS-type" evidence="8">
    <location>
        <begin position="413"/>
        <end position="511"/>
    </location>
</feature>
<organism evidence="10 11">
    <name type="scientific">Eisenbergiella tayi</name>
    <dbReference type="NCBI Taxonomy" id="1432052"/>
    <lineage>
        <taxon>Bacteria</taxon>
        <taxon>Bacillati</taxon>
        <taxon>Bacillota</taxon>
        <taxon>Clostridia</taxon>
        <taxon>Lachnospirales</taxon>
        <taxon>Lachnospiraceae</taxon>
        <taxon>Eisenbergiella</taxon>
    </lineage>
</organism>
<keyword evidence="7" id="KW-0175">Coiled coil</keyword>
<comment type="caution">
    <text evidence="10">The sequence shown here is derived from an EMBL/GenBank/DDBJ whole genome shotgun (WGS) entry which is preliminary data.</text>
</comment>
<dbReference type="Pfam" id="PF12833">
    <property type="entry name" value="HTH_18"/>
    <property type="match status" value="1"/>
</dbReference>
<evidence type="ECO:0000256" key="6">
    <source>
        <dbReference type="PROSITE-ProRule" id="PRU00169"/>
    </source>
</evidence>
<evidence type="ECO:0000256" key="3">
    <source>
        <dbReference type="ARBA" id="ARBA00023125"/>
    </source>
</evidence>
<dbReference type="InterPro" id="IPR018062">
    <property type="entry name" value="HTH_AraC-typ_CS"/>
</dbReference>
<dbReference type="SUPFAM" id="SSF46689">
    <property type="entry name" value="Homeodomain-like"/>
    <property type="match status" value="2"/>
</dbReference>
<dbReference type="SUPFAM" id="SSF52172">
    <property type="entry name" value="CheY-like"/>
    <property type="match status" value="1"/>
</dbReference>
<keyword evidence="4" id="KW-0804">Transcription</keyword>
<dbReference type="Proteomes" id="UP000094067">
    <property type="component" value="Unassembled WGS sequence"/>
</dbReference>
<dbReference type="RefSeq" id="WP_069154447.1">
    <property type="nucleotide sequence ID" value="NZ_MCGH01000003.1"/>
</dbReference>
<dbReference type="PANTHER" id="PTHR43280:SF28">
    <property type="entry name" value="HTH-TYPE TRANSCRIPTIONAL ACTIVATOR RHAS"/>
    <property type="match status" value="1"/>
</dbReference>
<evidence type="ECO:0000256" key="4">
    <source>
        <dbReference type="ARBA" id="ARBA00023163"/>
    </source>
</evidence>
<dbReference type="InterPro" id="IPR009057">
    <property type="entry name" value="Homeodomain-like_sf"/>
</dbReference>
<evidence type="ECO:0000313" key="11">
    <source>
        <dbReference type="Proteomes" id="UP000094067"/>
    </source>
</evidence>
<evidence type="ECO:0000256" key="1">
    <source>
        <dbReference type="ARBA" id="ARBA00018672"/>
    </source>
</evidence>
<keyword evidence="3" id="KW-0238">DNA-binding</keyword>
<dbReference type="PROSITE" id="PS01124">
    <property type="entry name" value="HTH_ARAC_FAMILY_2"/>
    <property type="match status" value="1"/>
</dbReference>
<feature type="domain" description="Response regulatory" evidence="9">
    <location>
        <begin position="2"/>
        <end position="120"/>
    </location>
</feature>
<evidence type="ECO:0000256" key="5">
    <source>
        <dbReference type="ARBA" id="ARBA00024867"/>
    </source>
</evidence>
<keyword evidence="2" id="KW-0805">Transcription regulation</keyword>
<dbReference type="InterPro" id="IPR001789">
    <property type="entry name" value="Sig_transdc_resp-reg_receiver"/>
</dbReference>
<evidence type="ECO:0000313" key="10">
    <source>
        <dbReference type="EMBL" id="ODM04235.1"/>
    </source>
</evidence>
<evidence type="ECO:0000256" key="7">
    <source>
        <dbReference type="SAM" id="Coils"/>
    </source>
</evidence>
<dbReference type="Pfam" id="PF00072">
    <property type="entry name" value="Response_reg"/>
    <property type="match status" value="1"/>
</dbReference>
<dbReference type="PROSITE" id="PS00041">
    <property type="entry name" value="HTH_ARAC_FAMILY_1"/>
    <property type="match status" value="1"/>
</dbReference>
<evidence type="ECO:0000259" key="8">
    <source>
        <dbReference type="PROSITE" id="PS01124"/>
    </source>
</evidence>
<evidence type="ECO:0000256" key="2">
    <source>
        <dbReference type="ARBA" id="ARBA00023015"/>
    </source>
</evidence>
<dbReference type="GO" id="GO:0003700">
    <property type="term" value="F:DNA-binding transcription factor activity"/>
    <property type="evidence" value="ECO:0007669"/>
    <property type="project" value="InterPro"/>
</dbReference>
<comment type="function">
    <text evidence="5">May play the central regulatory role in sporulation. It may be an element of the effector pathway responsible for the activation of sporulation genes in response to nutritional stress. Spo0A may act in concert with spo0H (a sigma factor) to control the expression of some genes that are critical to the sporulation process.</text>
</comment>